<gene>
    <name evidence="1" type="ORF">FB45DRAFT_930149</name>
    <name evidence="2" type="ORF">FB45DRAFT_930245</name>
</gene>
<protein>
    <recommendedName>
        <fullName evidence="4">F-box domain-containing protein</fullName>
    </recommendedName>
</protein>
<reference evidence="2" key="1">
    <citation type="submission" date="2023-03" db="EMBL/GenBank/DDBJ databases">
        <title>Massive genome expansion in bonnet fungi (Mycena s.s.) driven by repeated elements and novel gene families across ecological guilds.</title>
        <authorList>
            <consortium name="Lawrence Berkeley National Laboratory"/>
            <person name="Harder C.B."/>
            <person name="Miyauchi S."/>
            <person name="Viragh M."/>
            <person name="Kuo A."/>
            <person name="Thoen E."/>
            <person name="Andreopoulos B."/>
            <person name="Lu D."/>
            <person name="Skrede I."/>
            <person name="Drula E."/>
            <person name="Henrissat B."/>
            <person name="Morin E."/>
            <person name="Kohler A."/>
            <person name="Barry K."/>
            <person name="LaButti K."/>
            <person name="Morin E."/>
            <person name="Salamov A."/>
            <person name="Lipzen A."/>
            <person name="Mereny Z."/>
            <person name="Hegedus B."/>
            <person name="Baldrian P."/>
            <person name="Stursova M."/>
            <person name="Weitz H."/>
            <person name="Taylor A."/>
            <person name="Grigoriev I.V."/>
            <person name="Nagy L.G."/>
            <person name="Martin F."/>
            <person name="Kauserud H."/>
        </authorList>
    </citation>
    <scope>NUCLEOTIDE SEQUENCE</scope>
    <source>
        <strain evidence="2">9284</strain>
    </source>
</reference>
<evidence type="ECO:0000313" key="1">
    <source>
        <dbReference type="EMBL" id="KAJ7620405.1"/>
    </source>
</evidence>
<dbReference type="EMBL" id="JARKIF010000017">
    <property type="protein sequence ID" value="KAJ7620463.1"/>
    <property type="molecule type" value="Genomic_DNA"/>
</dbReference>
<name>A0AAD7FHN7_9AGAR</name>
<dbReference type="Proteomes" id="UP001221142">
    <property type="component" value="Unassembled WGS sequence"/>
</dbReference>
<keyword evidence="3" id="KW-1185">Reference proteome</keyword>
<comment type="caution">
    <text evidence="2">The sequence shown here is derived from an EMBL/GenBank/DDBJ whole genome shotgun (WGS) entry which is preliminary data.</text>
</comment>
<evidence type="ECO:0008006" key="4">
    <source>
        <dbReference type="Google" id="ProtNLM"/>
    </source>
</evidence>
<evidence type="ECO:0000313" key="2">
    <source>
        <dbReference type="EMBL" id="KAJ7620463.1"/>
    </source>
</evidence>
<dbReference type="SUPFAM" id="SSF52047">
    <property type="entry name" value="RNI-like"/>
    <property type="match status" value="1"/>
</dbReference>
<sequence length="291" mass="33485">MPHNMLEPVLPPDLERLIFELAAYSRPRSMHKLMLVACRVKEWLEPIVYRVAIVTKEIDGGYLLVRGYPQADVARLLSSPTTPLHQSVRNLCLMGSEREATAHILSACFRVQNIWGMGPELKQLLEFGSRLRLKRLHCELARLFNVALQTDFGHPLFAHITHLELFDRPRTMDSFPWAGLISLPHLTHLAFNGVQCITICPDLLRRCPSLRVLLLVVLVDERPLTAPPPDLLHDGRFVWMVCTEYIKDWHMGAFTGVDFWSRAEEFIEQRRTGEIDPLQYRIDKDASIHLP</sequence>
<dbReference type="EMBL" id="JARKIF010000017">
    <property type="protein sequence ID" value="KAJ7620405.1"/>
    <property type="molecule type" value="Genomic_DNA"/>
</dbReference>
<dbReference type="AlphaFoldDB" id="A0AAD7FHN7"/>
<proteinExistence type="predicted"/>
<accession>A0AAD7FHN7</accession>
<organism evidence="2 3">
    <name type="scientific">Roridomyces roridus</name>
    <dbReference type="NCBI Taxonomy" id="1738132"/>
    <lineage>
        <taxon>Eukaryota</taxon>
        <taxon>Fungi</taxon>
        <taxon>Dikarya</taxon>
        <taxon>Basidiomycota</taxon>
        <taxon>Agaricomycotina</taxon>
        <taxon>Agaricomycetes</taxon>
        <taxon>Agaricomycetidae</taxon>
        <taxon>Agaricales</taxon>
        <taxon>Marasmiineae</taxon>
        <taxon>Mycenaceae</taxon>
        <taxon>Roridomyces</taxon>
    </lineage>
</organism>
<evidence type="ECO:0000313" key="3">
    <source>
        <dbReference type="Proteomes" id="UP001221142"/>
    </source>
</evidence>